<comment type="cofactor">
    <cofactor evidence="1 14">
        <name>heme</name>
        <dbReference type="ChEBI" id="CHEBI:30413"/>
    </cofactor>
</comment>
<dbReference type="InterPro" id="IPR002401">
    <property type="entry name" value="Cyt_P450_E_grp-I"/>
</dbReference>
<feature type="signal peptide" evidence="16">
    <location>
        <begin position="1"/>
        <end position="24"/>
    </location>
</feature>
<dbReference type="EMBL" id="JAACJM010000048">
    <property type="protein sequence ID" value="KAF5358777.1"/>
    <property type="molecule type" value="Genomic_DNA"/>
</dbReference>
<evidence type="ECO:0000256" key="3">
    <source>
        <dbReference type="ARBA" id="ARBA00005179"/>
    </source>
</evidence>
<evidence type="ECO:0000313" key="17">
    <source>
        <dbReference type="EMBL" id="KAF5358777.1"/>
    </source>
</evidence>
<evidence type="ECO:0000256" key="11">
    <source>
        <dbReference type="ARBA" id="ARBA00023033"/>
    </source>
</evidence>
<dbReference type="PANTHER" id="PTHR46300:SF2">
    <property type="entry name" value="CYTOCHROME P450 MONOOXYGENASE ALNH-RELATED"/>
    <property type="match status" value="1"/>
</dbReference>
<keyword evidence="10 14" id="KW-0408">Iron</keyword>
<keyword evidence="9 15" id="KW-0560">Oxidoreductase</keyword>
<keyword evidence="18" id="KW-1185">Reference proteome</keyword>
<keyword evidence="16" id="KW-0732">Signal</keyword>
<evidence type="ECO:0000256" key="6">
    <source>
        <dbReference type="ARBA" id="ARBA00022692"/>
    </source>
</evidence>
<keyword evidence="6" id="KW-0812">Transmembrane</keyword>
<dbReference type="GO" id="GO:0005506">
    <property type="term" value="F:iron ion binding"/>
    <property type="evidence" value="ECO:0007669"/>
    <property type="project" value="InterPro"/>
</dbReference>
<evidence type="ECO:0000256" key="5">
    <source>
        <dbReference type="ARBA" id="ARBA00022617"/>
    </source>
</evidence>
<comment type="similarity">
    <text evidence="4 15">Belongs to the cytochrome P450 family.</text>
</comment>
<comment type="subcellular location">
    <subcellularLocation>
        <location evidence="2">Membrane</location>
        <topology evidence="2">Single-pass membrane protein</topology>
    </subcellularLocation>
</comment>
<accession>A0A8H5LIT9</accession>
<keyword evidence="7 14" id="KW-0479">Metal-binding</keyword>
<dbReference type="GO" id="GO:0016705">
    <property type="term" value="F:oxidoreductase activity, acting on paired donors, with incorporation or reduction of molecular oxygen"/>
    <property type="evidence" value="ECO:0007669"/>
    <property type="project" value="InterPro"/>
</dbReference>
<evidence type="ECO:0000256" key="14">
    <source>
        <dbReference type="PIRSR" id="PIRSR602401-1"/>
    </source>
</evidence>
<evidence type="ECO:0000256" key="4">
    <source>
        <dbReference type="ARBA" id="ARBA00010617"/>
    </source>
</evidence>
<keyword evidence="12" id="KW-0472">Membrane</keyword>
<proteinExistence type="inferred from homology"/>
<keyword evidence="13" id="KW-0325">Glycoprotein</keyword>
<sequence length="554" mass="63084">MWALIWTLGLLPAWIVFKLYRTTCRAPSLPPGPPTVPFLGNLHVFPTEFAFFKFTEWAREYGDIYSLKIGPDNAIVVSSMKAVKELMDQQSSITCDRPKSYMADVMYDGVHAALMRYNDTWRRLRKTMHAILTPVGTMEHLPIQEAEATQLMYDLLHSSGVSAFLHSTSAQPAYFTYQNDLCTHLRRYSTSVISSVVFGKRFPRHDCPEMDAIFESVEAAETNFEVGAHPPVDQLPFLNYIPERWARWKRMAKWGNKLVTRIYYHLSGLVEERIESGQENGCYLETVIKNQEEYGLSRKLVGYLGGVLLDGAAHTTSAFLLSMVLCLIAFPEVQKKAHEEIDRVIGQDRAPRLEDFANLPYCQALINEAHRFRPVAPLGLPHAMLTDGLYRGYVLPKGSIVFINAWGIYHDPDVYEDPETFNPDRYLQNEFGAKPGVDTSHFRNNIVFGSGRRICPGQHLANTSLALNVMNLLWAFEFTPDETTQKKGTKIDIWNYRKGSFYEPAPFPCSIKPRSAAKVSIIEEQFSSASSLFEKFESGDSEIKDLDDHERMRM</sequence>
<comment type="caution">
    <text evidence="17">The sequence shown here is derived from an EMBL/GenBank/DDBJ whole genome shotgun (WGS) entry which is preliminary data.</text>
</comment>
<dbReference type="Pfam" id="PF00067">
    <property type="entry name" value="p450"/>
    <property type="match status" value="1"/>
</dbReference>
<evidence type="ECO:0000256" key="9">
    <source>
        <dbReference type="ARBA" id="ARBA00023002"/>
    </source>
</evidence>
<dbReference type="AlphaFoldDB" id="A0A8H5LIT9"/>
<evidence type="ECO:0000256" key="7">
    <source>
        <dbReference type="ARBA" id="ARBA00022723"/>
    </source>
</evidence>
<evidence type="ECO:0000256" key="8">
    <source>
        <dbReference type="ARBA" id="ARBA00022989"/>
    </source>
</evidence>
<dbReference type="PRINTS" id="PR00385">
    <property type="entry name" value="P450"/>
</dbReference>
<dbReference type="GO" id="GO:0020037">
    <property type="term" value="F:heme binding"/>
    <property type="evidence" value="ECO:0007669"/>
    <property type="project" value="InterPro"/>
</dbReference>
<dbReference type="Proteomes" id="UP000559256">
    <property type="component" value="Unassembled WGS sequence"/>
</dbReference>
<keyword evidence="8" id="KW-1133">Transmembrane helix</keyword>
<dbReference type="InterPro" id="IPR050364">
    <property type="entry name" value="Cytochrome_P450_fung"/>
</dbReference>
<dbReference type="PANTHER" id="PTHR46300">
    <property type="entry name" value="P450, PUTATIVE (EUROFUNG)-RELATED-RELATED"/>
    <property type="match status" value="1"/>
</dbReference>
<evidence type="ECO:0008006" key="19">
    <source>
        <dbReference type="Google" id="ProtNLM"/>
    </source>
</evidence>
<name>A0A8H5LIT9_9AGAR</name>
<feature type="chain" id="PRO_5034662159" description="Cytochrome P450" evidence="16">
    <location>
        <begin position="25"/>
        <end position="554"/>
    </location>
</feature>
<evidence type="ECO:0000256" key="10">
    <source>
        <dbReference type="ARBA" id="ARBA00023004"/>
    </source>
</evidence>
<dbReference type="PRINTS" id="PR00463">
    <property type="entry name" value="EP450I"/>
</dbReference>
<evidence type="ECO:0000256" key="15">
    <source>
        <dbReference type="RuleBase" id="RU000461"/>
    </source>
</evidence>
<evidence type="ECO:0000256" key="13">
    <source>
        <dbReference type="ARBA" id="ARBA00023180"/>
    </source>
</evidence>
<dbReference type="Gene3D" id="1.10.630.10">
    <property type="entry name" value="Cytochrome P450"/>
    <property type="match status" value="1"/>
</dbReference>
<evidence type="ECO:0000313" key="18">
    <source>
        <dbReference type="Proteomes" id="UP000559256"/>
    </source>
</evidence>
<evidence type="ECO:0000256" key="1">
    <source>
        <dbReference type="ARBA" id="ARBA00001971"/>
    </source>
</evidence>
<dbReference type="InterPro" id="IPR001128">
    <property type="entry name" value="Cyt_P450"/>
</dbReference>
<evidence type="ECO:0000256" key="16">
    <source>
        <dbReference type="SAM" id="SignalP"/>
    </source>
</evidence>
<dbReference type="CDD" id="cd11065">
    <property type="entry name" value="CYP64-like"/>
    <property type="match status" value="1"/>
</dbReference>
<keyword evidence="11 15" id="KW-0503">Monooxygenase</keyword>
<dbReference type="GO" id="GO:0016020">
    <property type="term" value="C:membrane"/>
    <property type="evidence" value="ECO:0007669"/>
    <property type="project" value="UniProtKB-SubCell"/>
</dbReference>
<reference evidence="17 18" key="1">
    <citation type="journal article" date="2020" name="ISME J.">
        <title>Uncovering the hidden diversity of litter-decomposition mechanisms in mushroom-forming fungi.</title>
        <authorList>
            <person name="Floudas D."/>
            <person name="Bentzer J."/>
            <person name="Ahren D."/>
            <person name="Johansson T."/>
            <person name="Persson P."/>
            <person name="Tunlid A."/>
        </authorList>
    </citation>
    <scope>NUCLEOTIDE SEQUENCE [LARGE SCALE GENOMIC DNA]</scope>
    <source>
        <strain evidence="17 18">CBS 291.85</strain>
    </source>
</reference>
<organism evidence="17 18">
    <name type="scientific">Tetrapyrgos nigripes</name>
    <dbReference type="NCBI Taxonomy" id="182062"/>
    <lineage>
        <taxon>Eukaryota</taxon>
        <taxon>Fungi</taxon>
        <taxon>Dikarya</taxon>
        <taxon>Basidiomycota</taxon>
        <taxon>Agaricomycotina</taxon>
        <taxon>Agaricomycetes</taxon>
        <taxon>Agaricomycetidae</taxon>
        <taxon>Agaricales</taxon>
        <taxon>Marasmiineae</taxon>
        <taxon>Marasmiaceae</taxon>
        <taxon>Tetrapyrgos</taxon>
    </lineage>
</organism>
<dbReference type="InterPro" id="IPR017972">
    <property type="entry name" value="Cyt_P450_CS"/>
</dbReference>
<evidence type="ECO:0000256" key="2">
    <source>
        <dbReference type="ARBA" id="ARBA00004167"/>
    </source>
</evidence>
<dbReference type="SUPFAM" id="SSF48264">
    <property type="entry name" value="Cytochrome P450"/>
    <property type="match status" value="1"/>
</dbReference>
<evidence type="ECO:0000256" key="12">
    <source>
        <dbReference type="ARBA" id="ARBA00023136"/>
    </source>
</evidence>
<dbReference type="PROSITE" id="PS00086">
    <property type="entry name" value="CYTOCHROME_P450"/>
    <property type="match status" value="1"/>
</dbReference>
<dbReference type="GO" id="GO:0004497">
    <property type="term" value="F:monooxygenase activity"/>
    <property type="evidence" value="ECO:0007669"/>
    <property type="project" value="UniProtKB-KW"/>
</dbReference>
<dbReference type="OrthoDB" id="1103324at2759"/>
<dbReference type="InterPro" id="IPR036396">
    <property type="entry name" value="Cyt_P450_sf"/>
</dbReference>
<gene>
    <name evidence="17" type="ORF">D9758_008519</name>
</gene>
<comment type="pathway">
    <text evidence="3">Secondary metabolite biosynthesis.</text>
</comment>
<feature type="binding site" description="axial binding residue" evidence="14">
    <location>
        <position position="455"/>
    </location>
    <ligand>
        <name>heme</name>
        <dbReference type="ChEBI" id="CHEBI:30413"/>
    </ligand>
    <ligandPart>
        <name>Fe</name>
        <dbReference type="ChEBI" id="CHEBI:18248"/>
    </ligandPart>
</feature>
<protein>
    <recommendedName>
        <fullName evidence="19">Cytochrome P450</fullName>
    </recommendedName>
</protein>
<keyword evidence="5 14" id="KW-0349">Heme</keyword>